<feature type="binding site" evidence="2">
    <location>
        <begin position="88"/>
        <end position="89"/>
    </location>
    <ligand>
        <name>CoA</name>
        <dbReference type="ChEBI" id="CHEBI:57287"/>
    </ligand>
</feature>
<dbReference type="InterPro" id="IPR003542">
    <property type="entry name" value="Enbac_synth_compD-like"/>
</dbReference>
<dbReference type="AlphaFoldDB" id="A0A7T7M8H2"/>
<evidence type="ECO:0000256" key="1">
    <source>
        <dbReference type="ARBA" id="ARBA00022679"/>
    </source>
</evidence>
<feature type="binding site" evidence="3">
    <location>
        <position position="112"/>
    </location>
    <ligand>
        <name>Mg(2+)</name>
        <dbReference type="ChEBI" id="CHEBI:18420"/>
    </ligand>
</feature>
<dbReference type="EMBL" id="CP066802">
    <property type="protein sequence ID" value="QQM66758.1"/>
    <property type="molecule type" value="Genomic_DNA"/>
</dbReference>
<feature type="binding site" evidence="2">
    <location>
        <position position="110"/>
    </location>
    <ligand>
        <name>CoA</name>
        <dbReference type="ChEBI" id="CHEBI:57287"/>
    </ligand>
</feature>
<accession>A0A7T7M8H2</accession>
<evidence type="ECO:0000313" key="7">
    <source>
        <dbReference type="Proteomes" id="UP000595895"/>
    </source>
</evidence>
<keyword evidence="1 6" id="KW-0808">Transferase</keyword>
<evidence type="ECO:0000259" key="5">
    <source>
        <dbReference type="Pfam" id="PF17837"/>
    </source>
</evidence>
<keyword evidence="3" id="KW-0479">Metal-binding</keyword>
<dbReference type="InterPro" id="IPR041354">
    <property type="entry name" value="4PPT_N"/>
</dbReference>
<dbReference type="PANTHER" id="PTHR38096:SF1">
    <property type="entry name" value="ENTEROBACTIN SYNTHASE COMPONENT D"/>
    <property type="match status" value="1"/>
</dbReference>
<feature type="binding site" evidence="2">
    <location>
        <position position="158"/>
    </location>
    <ligand>
        <name>CoA</name>
        <dbReference type="ChEBI" id="CHEBI:57287"/>
    </ligand>
</feature>
<evidence type="ECO:0000256" key="2">
    <source>
        <dbReference type="PIRSR" id="PIRSR603542-1"/>
    </source>
</evidence>
<dbReference type="PANTHER" id="PTHR38096">
    <property type="entry name" value="ENTEROBACTIN SYNTHASE COMPONENT D"/>
    <property type="match status" value="1"/>
</dbReference>
<dbReference type="GO" id="GO:0009239">
    <property type="term" value="P:enterobactin biosynthetic process"/>
    <property type="evidence" value="ECO:0007669"/>
    <property type="project" value="InterPro"/>
</dbReference>
<keyword evidence="3" id="KW-0460">Magnesium</keyword>
<feature type="binding site" evidence="2">
    <location>
        <position position="154"/>
    </location>
    <ligand>
        <name>CoA</name>
        <dbReference type="ChEBI" id="CHEBI:57287"/>
    </ligand>
</feature>
<dbReference type="GO" id="GO:0008897">
    <property type="term" value="F:holo-[acyl-carrier-protein] synthase activity"/>
    <property type="evidence" value="ECO:0007669"/>
    <property type="project" value="InterPro"/>
</dbReference>
<evidence type="ECO:0000259" key="4">
    <source>
        <dbReference type="Pfam" id="PF01648"/>
    </source>
</evidence>
<dbReference type="InterPro" id="IPR037143">
    <property type="entry name" value="4-PPantetheinyl_Trfase_dom_sf"/>
</dbReference>
<feature type="binding site" evidence="3">
    <location>
        <position position="110"/>
    </location>
    <ligand>
        <name>Mg(2+)</name>
        <dbReference type="ChEBI" id="CHEBI:18420"/>
    </ligand>
</feature>
<feature type="binding site" evidence="2">
    <location>
        <position position="52"/>
    </location>
    <ligand>
        <name>CoA</name>
        <dbReference type="ChEBI" id="CHEBI:57287"/>
    </ligand>
</feature>
<feature type="binding site" evidence="2">
    <location>
        <position position="44"/>
    </location>
    <ligand>
        <name>CoA</name>
        <dbReference type="ChEBI" id="CHEBI:57287"/>
    </ligand>
</feature>
<keyword evidence="7" id="KW-1185">Reference proteome</keyword>
<dbReference type="GO" id="GO:0000287">
    <property type="term" value="F:magnesium ion binding"/>
    <property type="evidence" value="ECO:0007669"/>
    <property type="project" value="InterPro"/>
</dbReference>
<dbReference type="SUPFAM" id="SSF56214">
    <property type="entry name" value="4'-phosphopantetheinyl transferase"/>
    <property type="match status" value="1"/>
</dbReference>
<evidence type="ECO:0000256" key="3">
    <source>
        <dbReference type="PIRSR" id="PIRSR603542-2"/>
    </source>
</evidence>
<dbReference type="GO" id="GO:0005886">
    <property type="term" value="C:plasma membrane"/>
    <property type="evidence" value="ECO:0007669"/>
    <property type="project" value="TreeGrafter"/>
</dbReference>
<reference evidence="6 7" key="1">
    <citation type="submission" date="2020-12" db="EMBL/GenBank/DDBJ databases">
        <authorList>
            <person name="Zhou J."/>
        </authorList>
    </citation>
    <scope>NUCLEOTIDE SEQUENCE [LARGE SCALE GENOMIC DNA]</scope>
    <source>
        <strain evidence="6 7">CCUG 61299</strain>
    </source>
</reference>
<feature type="domain" description="4'-phosphopantetheinyl transferase" evidence="4">
    <location>
        <begin position="106"/>
        <end position="198"/>
    </location>
</feature>
<name>A0A7T7M8H2_9ACTO</name>
<dbReference type="Pfam" id="PF01648">
    <property type="entry name" value="ACPS"/>
    <property type="match status" value="1"/>
</dbReference>
<feature type="binding site" evidence="3">
    <location>
        <position position="111"/>
    </location>
    <ligand>
        <name>Mg(2+)</name>
        <dbReference type="ChEBI" id="CHEBI:18420"/>
    </ligand>
</feature>
<dbReference type="GO" id="GO:0009366">
    <property type="term" value="C:enterobactin synthetase complex"/>
    <property type="evidence" value="ECO:0007669"/>
    <property type="project" value="InterPro"/>
</dbReference>
<sequence>MTNLQFLIGGLTRYGLVAIESFSPLQCILFPEEIAYLEGASFARRSEFKTVRRLAAEALATLNIRRPIMVPSYGGAPTWPTEVIGSLTHCKGYAAAAIAYRAIVDAIGIDAERNIPVTSRTFQIATNKTEQEYLDTVTSIDPTITNRLLLSAKESAFKAWFPKEHKKLLLRDIRIEIHAGGSFCAKLPIGGRTCSLHYGRWMRSADLLITAFIVPSGEWPTRD</sequence>
<dbReference type="InterPro" id="IPR008278">
    <property type="entry name" value="4-PPantetheinyl_Trfase_dom"/>
</dbReference>
<gene>
    <name evidence="6" type="ORF">JG540_06600</name>
</gene>
<dbReference type="PRINTS" id="PR01399">
    <property type="entry name" value="ENTSNTHTASED"/>
</dbReference>
<dbReference type="RefSeq" id="WP_200274848.1">
    <property type="nucleotide sequence ID" value="NZ_CP066802.1"/>
</dbReference>
<dbReference type="Proteomes" id="UP000595895">
    <property type="component" value="Chromosome"/>
</dbReference>
<proteinExistence type="predicted"/>
<organism evidence="6 7">
    <name type="scientific">Actinomyces weissii</name>
    <dbReference type="NCBI Taxonomy" id="675090"/>
    <lineage>
        <taxon>Bacteria</taxon>
        <taxon>Bacillati</taxon>
        <taxon>Actinomycetota</taxon>
        <taxon>Actinomycetes</taxon>
        <taxon>Actinomycetales</taxon>
        <taxon>Actinomycetaceae</taxon>
        <taxon>Actinomyces</taxon>
    </lineage>
</organism>
<dbReference type="KEGG" id="awe:JG540_06600"/>
<comment type="cofactor">
    <cofactor evidence="3">
        <name>Mg(2+)</name>
        <dbReference type="ChEBI" id="CHEBI:18420"/>
    </cofactor>
</comment>
<evidence type="ECO:0000313" key="6">
    <source>
        <dbReference type="EMBL" id="QQM66758.1"/>
    </source>
</evidence>
<protein>
    <submittedName>
        <fullName evidence="6">4'-phosphopantetheinyl transferase superfamily protein</fullName>
    </submittedName>
</protein>
<dbReference type="Pfam" id="PF17837">
    <property type="entry name" value="4PPT_N"/>
    <property type="match status" value="1"/>
</dbReference>
<feature type="domain" description="4'-phosphopantetheinyl transferase N-terminal" evidence="5">
    <location>
        <begin position="34"/>
        <end position="99"/>
    </location>
</feature>
<feature type="binding site" evidence="2">
    <location>
        <position position="168"/>
    </location>
    <ligand>
        <name>CoA</name>
        <dbReference type="ChEBI" id="CHEBI:57287"/>
    </ligand>
</feature>